<comment type="caution">
    <text evidence="1">The sequence shown here is derived from an EMBL/GenBank/DDBJ whole genome shotgun (WGS) entry which is preliminary data.</text>
</comment>
<name>A0A6P0HF54_9ACTN</name>
<organism evidence="1 2">
    <name type="scientific">Nocardioides zeae</name>
    <dbReference type="NCBI Taxonomy" id="1457234"/>
    <lineage>
        <taxon>Bacteria</taxon>
        <taxon>Bacillati</taxon>
        <taxon>Actinomycetota</taxon>
        <taxon>Actinomycetes</taxon>
        <taxon>Propionibacteriales</taxon>
        <taxon>Nocardioidaceae</taxon>
        <taxon>Nocardioides</taxon>
    </lineage>
</organism>
<protein>
    <submittedName>
        <fullName evidence="1">DUF885 domain-containing protein</fullName>
    </submittedName>
</protein>
<sequence length="561" mass="60763">MLSGDTTTPRRIADTYVAELAVLDPLVSSSLGLREHEDGLPDLSPDGAAAQADLARRTLGLLDRCDAGGAVGLDDPVERRCAALLRDRLGVVVEAHDRGEHLRTVRNIFGPPQAVRSSFSLMPTATDDDWAAIGRRLARVPAAYESWAASLDEGRRRGLLAAERQVATVVGQLDSWLDVGGRSWFHDLVAGGPAVLRADLERGADAAAQGVASLRRFLVDSYLPATAGVPDAVGEDRYLFSTRQVAGAAIDPAETYAWGWEEFRRIDAEIRALADELVPGAGPVAAMRHLDEHGAAVEGVEEVRVWLQQMMDRAIDDLDGTHFDIAAPLRRVEAMIAPPGSAAAPYYTRPSLGFARPGRTWLPTLGRTRFPVYDLVSTWYHEGVPGHHLQLAQWVHRADDLSTFQVSVGSTSGATEGWALYAERLMDELGFLGPEERIGYLDAQLMRAVRVVIDLGMHLGLQAPADSPVAPGEVWTPETARAFFNAHTGRSADFVDSEIVRYLGWPGQAISYKLGERSWLAGRATARARHGEAFDLKAWHMAALGLGALGLDDLETELGAL</sequence>
<dbReference type="PANTHER" id="PTHR33361:SF2">
    <property type="entry name" value="DUF885 DOMAIN-CONTAINING PROTEIN"/>
    <property type="match status" value="1"/>
</dbReference>
<reference evidence="1 2" key="1">
    <citation type="journal article" date="2014" name="Int. J. Syst. Evol. Microbiol.">
        <title>Nocardioides zeae sp. nov., isolated from the stem of Zea mays.</title>
        <authorList>
            <person name="Glaeser S.P."/>
            <person name="McInroy J.A."/>
            <person name="Busse H.J."/>
            <person name="Kampfer P."/>
        </authorList>
    </citation>
    <scope>NUCLEOTIDE SEQUENCE [LARGE SCALE GENOMIC DNA]</scope>
    <source>
        <strain evidence="1 2">JCM 30728</strain>
    </source>
</reference>
<dbReference type="Proteomes" id="UP000468687">
    <property type="component" value="Unassembled WGS sequence"/>
</dbReference>
<keyword evidence="2" id="KW-1185">Reference proteome</keyword>
<accession>A0A6P0HF54</accession>
<dbReference type="AlphaFoldDB" id="A0A6P0HF54"/>
<dbReference type="Pfam" id="PF05960">
    <property type="entry name" value="DUF885"/>
    <property type="match status" value="1"/>
</dbReference>
<evidence type="ECO:0000313" key="1">
    <source>
        <dbReference type="EMBL" id="NEN76974.1"/>
    </source>
</evidence>
<dbReference type="InterPro" id="IPR010281">
    <property type="entry name" value="DUF885"/>
</dbReference>
<dbReference type="PANTHER" id="PTHR33361">
    <property type="entry name" value="GLR0591 PROTEIN"/>
    <property type="match status" value="1"/>
</dbReference>
<dbReference type="RefSeq" id="WP_163770319.1">
    <property type="nucleotide sequence ID" value="NZ_JAAGXA010000001.1"/>
</dbReference>
<gene>
    <name evidence="1" type="ORF">G3T38_01660</name>
</gene>
<proteinExistence type="predicted"/>
<evidence type="ECO:0000313" key="2">
    <source>
        <dbReference type="Proteomes" id="UP000468687"/>
    </source>
</evidence>
<dbReference type="EMBL" id="JAAGXA010000001">
    <property type="protein sequence ID" value="NEN76974.1"/>
    <property type="molecule type" value="Genomic_DNA"/>
</dbReference>